<evidence type="ECO:0000313" key="1">
    <source>
        <dbReference type="EMBL" id="HJH17628.1"/>
    </source>
</evidence>
<dbReference type="EMBL" id="DYTS01000051">
    <property type="protein sequence ID" value="HJH17628.1"/>
    <property type="molecule type" value="Genomic_DNA"/>
</dbReference>
<name>A0A921NE78_9PSED</name>
<accession>A0A921NE78</accession>
<dbReference type="InterPro" id="IPR025127">
    <property type="entry name" value="DUF4054"/>
</dbReference>
<reference evidence="1" key="2">
    <citation type="submission" date="2021-09" db="EMBL/GenBank/DDBJ databases">
        <authorList>
            <person name="Gilroy R."/>
        </authorList>
    </citation>
    <scope>NUCLEOTIDE SEQUENCE</scope>
    <source>
        <strain evidence="1">ChiSjej2B20-17149</strain>
    </source>
</reference>
<protein>
    <submittedName>
        <fullName evidence="1">DUF4054 domain-containing protein</fullName>
    </submittedName>
</protein>
<reference evidence="1" key="1">
    <citation type="journal article" date="2021" name="PeerJ">
        <title>Extensive microbial diversity within the chicken gut microbiome revealed by metagenomics and culture.</title>
        <authorList>
            <person name="Gilroy R."/>
            <person name="Ravi A."/>
            <person name="Getino M."/>
            <person name="Pursley I."/>
            <person name="Horton D.L."/>
            <person name="Alikhan N.F."/>
            <person name="Baker D."/>
            <person name="Gharbi K."/>
            <person name="Hall N."/>
            <person name="Watson M."/>
            <person name="Adriaenssens E.M."/>
            <person name="Foster-Nyarko E."/>
            <person name="Jarju S."/>
            <person name="Secka A."/>
            <person name="Antonio M."/>
            <person name="Oren A."/>
            <person name="Chaudhuri R.R."/>
            <person name="La Ragione R."/>
            <person name="Hildebrand F."/>
            <person name="Pallen M.J."/>
        </authorList>
    </citation>
    <scope>NUCLEOTIDE SEQUENCE</scope>
    <source>
        <strain evidence="1">ChiSjej2B20-17149</strain>
    </source>
</reference>
<dbReference type="AlphaFoldDB" id="A0A921NE78"/>
<proteinExistence type="predicted"/>
<organism evidence="1 2">
    <name type="scientific">Pseudomonas lactis</name>
    <dbReference type="NCBI Taxonomy" id="1615674"/>
    <lineage>
        <taxon>Bacteria</taxon>
        <taxon>Pseudomonadati</taxon>
        <taxon>Pseudomonadota</taxon>
        <taxon>Gammaproteobacteria</taxon>
        <taxon>Pseudomonadales</taxon>
        <taxon>Pseudomonadaceae</taxon>
        <taxon>Pseudomonas</taxon>
    </lineage>
</organism>
<gene>
    <name evidence="1" type="ORF">K8W20_02790</name>
</gene>
<evidence type="ECO:0000313" key="2">
    <source>
        <dbReference type="Proteomes" id="UP000752172"/>
    </source>
</evidence>
<dbReference type="Proteomes" id="UP000752172">
    <property type="component" value="Unassembled WGS sequence"/>
</dbReference>
<dbReference type="RefSeq" id="WP_278915295.1">
    <property type="nucleotide sequence ID" value="NZ_DYTS01000051.1"/>
</dbReference>
<sequence length="147" mass="15910">MAELTIEVTPAIIADFRAFYPEFSDVTAWPDASITRALYIARGEFGGCGCAGWGDYKPYSFLQRGWFALAAHYLTWNKLATDATSTDGSASTPYAQSSKSVRDESVSYAIPGANDSLTTWEAALALTPYGVEYLHLRSRAGMGAICV</sequence>
<comment type="caution">
    <text evidence="1">The sequence shown here is derived from an EMBL/GenBank/DDBJ whole genome shotgun (WGS) entry which is preliminary data.</text>
</comment>
<dbReference type="Pfam" id="PF13262">
    <property type="entry name" value="DUF4054"/>
    <property type="match status" value="1"/>
</dbReference>